<dbReference type="AlphaFoldDB" id="C1MXG0"/>
<dbReference type="KEGG" id="mpp:MICPUCDRAFT_70283"/>
<dbReference type="InterPro" id="IPR031432">
    <property type="entry name" value="MGP1"/>
</dbReference>
<evidence type="ECO:0000256" key="1">
    <source>
        <dbReference type="SAM" id="MobiDB-lite"/>
    </source>
</evidence>
<proteinExistence type="predicted"/>
<protein>
    <submittedName>
        <fullName evidence="2">Predicted protein</fullName>
    </submittedName>
</protein>
<organism evidence="3">
    <name type="scientific">Micromonas pusilla (strain CCMP1545)</name>
    <name type="common">Picoplanktonic green alga</name>
    <dbReference type="NCBI Taxonomy" id="564608"/>
    <lineage>
        <taxon>Eukaryota</taxon>
        <taxon>Viridiplantae</taxon>
        <taxon>Chlorophyta</taxon>
        <taxon>Mamiellophyceae</taxon>
        <taxon>Mamiellales</taxon>
        <taxon>Mamiellaceae</taxon>
        <taxon>Micromonas</taxon>
    </lineage>
</organism>
<dbReference type="PANTHER" id="PTHR36013">
    <property type="entry name" value="ATP SYNTHASE 24 KDA SUBUNIT, MITOCHONDRIAL-RELATED"/>
    <property type="match status" value="1"/>
</dbReference>
<sequence>MLALRIARNLSRSAPAAVNAGVSRAFASSRIAANEAGAGEGDPVKDVFTRVQRDFRRLMDATPGVKVPVGGSEEEIAKFAWKRYDAAYELGIQSPEELAADVAEALRKPGQSAKQYLEKVDEHRERFGFEDTDGLSAALKTAVAEIEKKTGQTLMVDDEAGMAKLAETVAPLVENVMSADEDALESASIEEAAAEELAELAELKKSMRPPQIDAKTGQPKERATTEQIVARAKEAIESGRLKPAQAESLRKLLAQGQ</sequence>
<name>C1MXG0_MICPC</name>
<evidence type="ECO:0000313" key="2">
    <source>
        <dbReference type="EMBL" id="EEH55159.1"/>
    </source>
</evidence>
<keyword evidence="3" id="KW-1185">Reference proteome</keyword>
<dbReference type="OMA" id="YFAKEAN"/>
<evidence type="ECO:0000313" key="3">
    <source>
        <dbReference type="Proteomes" id="UP000001876"/>
    </source>
</evidence>
<dbReference type="Proteomes" id="UP000001876">
    <property type="component" value="Unassembled WGS sequence"/>
</dbReference>
<accession>C1MXG0</accession>
<gene>
    <name evidence="2" type="ORF">MICPUCDRAFT_70283</name>
</gene>
<feature type="region of interest" description="Disordered" evidence="1">
    <location>
        <begin position="205"/>
        <end position="226"/>
    </location>
</feature>
<dbReference type="RefSeq" id="XP_003060390.1">
    <property type="nucleotide sequence ID" value="XM_003060344.1"/>
</dbReference>
<dbReference type="Pfam" id="PF15704">
    <property type="entry name" value="Mt_ATP_synt"/>
    <property type="match status" value="1"/>
</dbReference>
<reference evidence="2 3" key="1">
    <citation type="journal article" date="2009" name="Science">
        <title>Green evolution and dynamic adaptations revealed by genomes of the marine picoeukaryotes Micromonas.</title>
        <authorList>
            <person name="Worden A.Z."/>
            <person name="Lee J.H."/>
            <person name="Mock T."/>
            <person name="Rouze P."/>
            <person name="Simmons M.P."/>
            <person name="Aerts A.L."/>
            <person name="Allen A.E."/>
            <person name="Cuvelier M.L."/>
            <person name="Derelle E."/>
            <person name="Everett M.V."/>
            <person name="Foulon E."/>
            <person name="Grimwood J."/>
            <person name="Gundlach H."/>
            <person name="Henrissat B."/>
            <person name="Napoli C."/>
            <person name="McDonald S.M."/>
            <person name="Parker M.S."/>
            <person name="Rombauts S."/>
            <person name="Salamov A."/>
            <person name="Von Dassow P."/>
            <person name="Badger J.H."/>
            <person name="Coutinho P.M."/>
            <person name="Demir E."/>
            <person name="Dubchak I."/>
            <person name="Gentemann C."/>
            <person name="Eikrem W."/>
            <person name="Gready J.E."/>
            <person name="John U."/>
            <person name="Lanier W."/>
            <person name="Lindquist E.A."/>
            <person name="Lucas S."/>
            <person name="Mayer K.F."/>
            <person name="Moreau H."/>
            <person name="Not F."/>
            <person name="Otillar R."/>
            <person name="Panaud O."/>
            <person name="Pangilinan J."/>
            <person name="Paulsen I."/>
            <person name="Piegu B."/>
            <person name="Poliakov A."/>
            <person name="Robbens S."/>
            <person name="Schmutz J."/>
            <person name="Toulza E."/>
            <person name="Wyss T."/>
            <person name="Zelensky A."/>
            <person name="Zhou K."/>
            <person name="Armbrust E.V."/>
            <person name="Bhattacharya D."/>
            <person name="Goodenough U.W."/>
            <person name="Van de Peer Y."/>
            <person name="Grigoriev I.V."/>
        </authorList>
    </citation>
    <scope>NUCLEOTIDE SEQUENCE [LARGE SCALE GENOMIC DNA]</scope>
    <source>
        <strain evidence="2 3">CCMP1545</strain>
    </source>
</reference>
<dbReference type="GeneID" id="9686123"/>
<dbReference type="PANTHER" id="PTHR36013:SF2">
    <property type="entry name" value="ATP SYNTHASE 24 KDA SUBUNIT, MITOCHONDRIAL-RELATED"/>
    <property type="match status" value="1"/>
</dbReference>
<dbReference type="EMBL" id="GG663742">
    <property type="protein sequence ID" value="EEH55159.1"/>
    <property type="molecule type" value="Genomic_DNA"/>
</dbReference>